<organism evidence="1 2">
    <name type="scientific">Aspergillus versicolor CBS 583.65</name>
    <dbReference type="NCBI Taxonomy" id="1036611"/>
    <lineage>
        <taxon>Eukaryota</taxon>
        <taxon>Fungi</taxon>
        <taxon>Dikarya</taxon>
        <taxon>Ascomycota</taxon>
        <taxon>Pezizomycotina</taxon>
        <taxon>Eurotiomycetes</taxon>
        <taxon>Eurotiomycetidae</taxon>
        <taxon>Eurotiales</taxon>
        <taxon>Aspergillaceae</taxon>
        <taxon>Aspergillus</taxon>
        <taxon>Aspergillus subgen. Nidulantes</taxon>
    </lineage>
</organism>
<keyword evidence="2" id="KW-1185">Reference proteome</keyword>
<evidence type="ECO:0000313" key="1">
    <source>
        <dbReference type="EMBL" id="OJJ06338.1"/>
    </source>
</evidence>
<protein>
    <submittedName>
        <fullName evidence="1">Uncharacterized protein</fullName>
    </submittedName>
</protein>
<gene>
    <name evidence="1" type="ORF">ASPVEDRAFT_319819</name>
</gene>
<dbReference type="Proteomes" id="UP000184073">
    <property type="component" value="Unassembled WGS sequence"/>
</dbReference>
<dbReference type="OrthoDB" id="10380583at2759"/>
<name>A0A1L9PXU4_ASPVE</name>
<dbReference type="VEuPathDB" id="FungiDB:ASPVEDRAFT_319819"/>
<proteinExistence type="predicted"/>
<dbReference type="GeneID" id="63726056"/>
<dbReference type="EMBL" id="KV878134">
    <property type="protein sequence ID" value="OJJ06338.1"/>
    <property type="molecule type" value="Genomic_DNA"/>
</dbReference>
<reference evidence="2" key="1">
    <citation type="journal article" date="2017" name="Genome Biol.">
        <title>Comparative genomics reveals high biological diversity and specific adaptations in the industrially and medically important fungal genus Aspergillus.</title>
        <authorList>
            <person name="de Vries R.P."/>
            <person name="Riley R."/>
            <person name="Wiebenga A."/>
            <person name="Aguilar-Osorio G."/>
            <person name="Amillis S."/>
            <person name="Uchima C.A."/>
            <person name="Anderluh G."/>
            <person name="Asadollahi M."/>
            <person name="Askin M."/>
            <person name="Barry K."/>
            <person name="Battaglia E."/>
            <person name="Bayram O."/>
            <person name="Benocci T."/>
            <person name="Braus-Stromeyer S.A."/>
            <person name="Caldana C."/>
            <person name="Canovas D."/>
            <person name="Cerqueira G.C."/>
            <person name="Chen F."/>
            <person name="Chen W."/>
            <person name="Choi C."/>
            <person name="Clum A."/>
            <person name="Dos Santos R.A."/>
            <person name="Damasio A.R."/>
            <person name="Diallinas G."/>
            <person name="Emri T."/>
            <person name="Fekete E."/>
            <person name="Flipphi M."/>
            <person name="Freyberg S."/>
            <person name="Gallo A."/>
            <person name="Gournas C."/>
            <person name="Habgood R."/>
            <person name="Hainaut M."/>
            <person name="Harispe M.L."/>
            <person name="Henrissat B."/>
            <person name="Hilden K.S."/>
            <person name="Hope R."/>
            <person name="Hossain A."/>
            <person name="Karabika E."/>
            <person name="Karaffa L."/>
            <person name="Karanyi Z."/>
            <person name="Krasevec N."/>
            <person name="Kuo A."/>
            <person name="Kusch H."/>
            <person name="LaButti K."/>
            <person name="Lagendijk E.L."/>
            <person name="Lapidus A."/>
            <person name="Levasseur A."/>
            <person name="Lindquist E."/>
            <person name="Lipzen A."/>
            <person name="Logrieco A.F."/>
            <person name="MacCabe A."/>
            <person name="Maekelae M.R."/>
            <person name="Malavazi I."/>
            <person name="Melin P."/>
            <person name="Meyer V."/>
            <person name="Mielnichuk N."/>
            <person name="Miskei M."/>
            <person name="Molnar A.P."/>
            <person name="Mule G."/>
            <person name="Ngan C.Y."/>
            <person name="Orejas M."/>
            <person name="Orosz E."/>
            <person name="Ouedraogo J.P."/>
            <person name="Overkamp K.M."/>
            <person name="Park H.-S."/>
            <person name="Perrone G."/>
            <person name="Piumi F."/>
            <person name="Punt P.J."/>
            <person name="Ram A.F."/>
            <person name="Ramon A."/>
            <person name="Rauscher S."/>
            <person name="Record E."/>
            <person name="Riano-Pachon D.M."/>
            <person name="Robert V."/>
            <person name="Roehrig J."/>
            <person name="Ruller R."/>
            <person name="Salamov A."/>
            <person name="Salih N.S."/>
            <person name="Samson R.A."/>
            <person name="Sandor E."/>
            <person name="Sanguinetti M."/>
            <person name="Schuetze T."/>
            <person name="Sepcic K."/>
            <person name="Shelest E."/>
            <person name="Sherlock G."/>
            <person name="Sophianopoulou V."/>
            <person name="Squina F.M."/>
            <person name="Sun H."/>
            <person name="Susca A."/>
            <person name="Todd R.B."/>
            <person name="Tsang A."/>
            <person name="Unkles S.E."/>
            <person name="van de Wiele N."/>
            <person name="van Rossen-Uffink D."/>
            <person name="Oliveira J.V."/>
            <person name="Vesth T.C."/>
            <person name="Visser J."/>
            <person name="Yu J.-H."/>
            <person name="Zhou M."/>
            <person name="Andersen M.R."/>
            <person name="Archer D.B."/>
            <person name="Baker S.E."/>
            <person name="Benoit I."/>
            <person name="Brakhage A.A."/>
            <person name="Braus G.H."/>
            <person name="Fischer R."/>
            <person name="Frisvad J.C."/>
            <person name="Goldman G.H."/>
            <person name="Houbraken J."/>
            <person name="Oakley B."/>
            <person name="Pocsi I."/>
            <person name="Scazzocchio C."/>
            <person name="Seiboth B."/>
            <person name="vanKuyk P.A."/>
            <person name="Wortman J."/>
            <person name="Dyer P.S."/>
            <person name="Grigoriev I.V."/>
        </authorList>
    </citation>
    <scope>NUCLEOTIDE SEQUENCE [LARGE SCALE GENOMIC DNA]</scope>
    <source>
        <strain evidence="2">CBS 583.65</strain>
    </source>
</reference>
<sequence>MLGPQDSLSRYGELWPVRRKPRQRTRSRPITRRIELNCWPFPFSGWQHVLRINAVSWILRYLPEERLCRYGEQTAGTPLKITIETKIKLTAVFFAYLVGDSFFISIPCLGPLDTQQPTLFGALWRAVARRKGTPLKIKVETIANSTPILSFLAEAFLHLLITS</sequence>
<dbReference type="AlphaFoldDB" id="A0A1L9PXU4"/>
<accession>A0A1L9PXU4</accession>
<evidence type="ECO:0000313" key="2">
    <source>
        <dbReference type="Proteomes" id="UP000184073"/>
    </source>
</evidence>
<dbReference type="RefSeq" id="XP_040672100.1">
    <property type="nucleotide sequence ID" value="XM_040810545.1"/>
</dbReference>